<keyword evidence="2 7" id="KW-0813">Transport</keyword>
<evidence type="ECO:0000256" key="2">
    <source>
        <dbReference type="ARBA" id="ARBA00022448"/>
    </source>
</evidence>
<feature type="transmembrane region" description="Helical" evidence="7">
    <location>
        <begin position="38"/>
        <end position="58"/>
    </location>
</feature>
<evidence type="ECO:0000256" key="4">
    <source>
        <dbReference type="ARBA" id="ARBA00022692"/>
    </source>
</evidence>
<evidence type="ECO:0000256" key="7">
    <source>
        <dbReference type="RuleBase" id="RU363032"/>
    </source>
</evidence>
<evidence type="ECO:0000256" key="6">
    <source>
        <dbReference type="ARBA" id="ARBA00023136"/>
    </source>
</evidence>
<organism evidence="10 11">
    <name type="scientific">Streptomyces mirabilis</name>
    <dbReference type="NCBI Taxonomy" id="68239"/>
    <lineage>
        <taxon>Bacteria</taxon>
        <taxon>Bacillati</taxon>
        <taxon>Actinomycetota</taxon>
        <taxon>Actinomycetes</taxon>
        <taxon>Kitasatosporales</taxon>
        <taxon>Streptomycetaceae</taxon>
        <taxon>Streptomyces</taxon>
    </lineage>
</organism>
<keyword evidence="5 7" id="KW-1133">Transmembrane helix</keyword>
<sequence>MAAVLRDHAGTEAVDPSHRPPIEARRGLKRFQKRGSRALFLLMLPGLAYFLVFHYGALLGNVIAFKDYVPFDGIWGSRWVGLDNFRRMFEDGEFWDAVLNTLWIAVLQIVFYFPVPLALALLLHSLTRSSIRRFVQSVAYLPHFISWVIVVALFQQVLGDTGMVNSYLGDAGLHTVDIIGNPDAFKPLVVAQVIWKDAGWGTIIFLAALSQVDEQQYEAAAIDGAGPWRRFWHVTLPAIRAVIVLLLIMRLGDILSVGFEQMLLQRDAVGPQAAEIIDTFVYYQGIVGGDYGFAAAAGLFKGVVGALLVYAANKVAHRLGEQGVYR</sequence>
<dbReference type="Gene3D" id="1.10.3720.10">
    <property type="entry name" value="MetI-like"/>
    <property type="match status" value="1"/>
</dbReference>
<feature type="transmembrane region" description="Helical" evidence="7">
    <location>
        <begin position="102"/>
        <end position="126"/>
    </location>
</feature>
<comment type="similarity">
    <text evidence="7">Belongs to the binding-protein-dependent transport system permease family.</text>
</comment>
<accession>A0ABU3UDJ8</accession>
<dbReference type="PANTHER" id="PTHR43227">
    <property type="entry name" value="BLL4140 PROTEIN"/>
    <property type="match status" value="1"/>
</dbReference>
<dbReference type="Pfam" id="PF00528">
    <property type="entry name" value="BPD_transp_1"/>
    <property type="match status" value="1"/>
</dbReference>
<dbReference type="PANTHER" id="PTHR43227:SF11">
    <property type="entry name" value="BLL4140 PROTEIN"/>
    <property type="match status" value="1"/>
</dbReference>
<dbReference type="InterPro" id="IPR000515">
    <property type="entry name" value="MetI-like"/>
</dbReference>
<evidence type="ECO:0000313" key="11">
    <source>
        <dbReference type="Proteomes" id="UP001257627"/>
    </source>
</evidence>
<dbReference type="CDD" id="cd06261">
    <property type="entry name" value="TM_PBP2"/>
    <property type="match status" value="1"/>
</dbReference>
<evidence type="ECO:0000256" key="5">
    <source>
        <dbReference type="ARBA" id="ARBA00022989"/>
    </source>
</evidence>
<reference evidence="10 11" key="1">
    <citation type="submission" date="2023-02" db="EMBL/GenBank/DDBJ databases">
        <authorList>
            <person name="Maleckis M."/>
        </authorList>
    </citation>
    <scope>NUCLEOTIDE SEQUENCE [LARGE SCALE GENOMIC DNA]</scope>
    <source>
        <strain evidence="10 11">P8-A2</strain>
    </source>
</reference>
<feature type="transmembrane region" description="Helical" evidence="7">
    <location>
        <begin position="138"/>
        <end position="158"/>
    </location>
</feature>
<dbReference type="InterPro" id="IPR035906">
    <property type="entry name" value="MetI-like_sf"/>
</dbReference>
<gene>
    <name evidence="10" type="ORF">PU648_05705</name>
</gene>
<dbReference type="EMBL" id="JARAKF010000001">
    <property type="protein sequence ID" value="MDU8991880.1"/>
    <property type="molecule type" value="Genomic_DNA"/>
</dbReference>
<evidence type="ECO:0000256" key="1">
    <source>
        <dbReference type="ARBA" id="ARBA00004651"/>
    </source>
</evidence>
<feature type="transmembrane region" description="Helical" evidence="7">
    <location>
        <begin position="231"/>
        <end position="252"/>
    </location>
</feature>
<keyword evidence="6 7" id="KW-0472">Membrane</keyword>
<dbReference type="PROSITE" id="PS50928">
    <property type="entry name" value="ABC_TM1"/>
    <property type="match status" value="1"/>
</dbReference>
<evidence type="ECO:0000256" key="3">
    <source>
        <dbReference type="ARBA" id="ARBA00022475"/>
    </source>
</evidence>
<evidence type="ECO:0000313" key="10">
    <source>
        <dbReference type="EMBL" id="MDU8991880.1"/>
    </source>
</evidence>
<feature type="region of interest" description="Disordered" evidence="8">
    <location>
        <begin position="1"/>
        <end position="21"/>
    </location>
</feature>
<evidence type="ECO:0000256" key="8">
    <source>
        <dbReference type="SAM" id="MobiDB-lite"/>
    </source>
</evidence>
<dbReference type="SUPFAM" id="SSF161098">
    <property type="entry name" value="MetI-like"/>
    <property type="match status" value="1"/>
</dbReference>
<protein>
    <submittedName>
        <fullName evidence="10">ABC transporter permease subunit</fullName>
    </submittedName>
</protein>
<evidence type="ECO:0000259" key="9">
    <source>
        <dbReference type="PROSITE" id="PS50928"/>
    </source>
</evidence>
<keyword evidence="4 7" id="KW-0812">Transmembrane</keyword>
<comment type="caution">
    <text evidence="10">The sequence shown here is derived from an EMBL/GenBank/DDBJ whole genome shotgun (WGS) entry which is preliminary data.</text>
</comment>
<feature type="domain" description="ABC transmembrane type-1" evidence="9">
    <location>
        <begin position="98"/>
        <end position="312"/>
    </location>
</feature>
<dbReference type="InterPro" id="IPR050809">
    <property type="entry name" value="UgpAE/MalFG_permease"/>
</dbReference>
<proteinExistence type="inferred from homology"/>
<keyword evidence="11" id="KW-1185">Reference proteome</keyword>
<name>A0ABU3UDJ8_9ACTN</name>
<comment type="subcellular location">
    <subcellularLocation>
        <location evidence="1 7">Cell membrane</location>
        <topology evidence="1 7">Multi-pass membrane protein</topology>
    </subcellularLocation>
</comment>
<keyword evidence="3" id="KW-1003">Cell membrane</keyword>
<dbReference type="Proteomes" id="UP001257627">
    <property type="component" value="Unassembled WGS sequence"/>
</dbReference>